<evidence type="ECO:0000259" key="2">
    <source>
        <dbReference type="PROSITE" id="PS50994"/>
    </source>
</evidence>
<dbReference type="InterPro" id="IPR012337">
    <property type="entry name" value="RNaseH-like_sf"/>
</dbReference>
<dbReference type="PANTHER" id="PTHR10948">
    <property type="entry name" value="TRANSPOSASE"/>
    <property type="match status" value="1"/>
</dbReference>
<dbReference type="Gene3D" id="3.30.420.10">
    <property type="entry name" value="Ribonuclease H-like superfamily/Ribonuclease H"/>
    <property type="match status" value="1"/>
</dbReference>
<dbReference type="RefSeq" id="WP_068735433.1">
    <property type="nucleotide sequence ID" value="NZ_LVYV01000024.1"/>
</dbReference>
<dbReference type="NCBIfam" id="NF033563">
    <property type="entry name" value="transpos_IS30"/>
    <property type="match status" value="1"/>
</dbReference>
<evidence type="ECO:0000256" key="1">
    <source>
        <dbReference type="ARBA" id="ARBA00023172"/>
    </source>
</evidence>
<dbReference type="GO" id="GO:0032196">
    <property type="term" value="P:transposition"/>
    <property type="evidence" value="ECO:0007669"/>
    <property type="project" value="TreeGrafter"/>
</dbReference>
<keyword evidence="4" id="KW-1185">Reference proteome</keyword>
<gene>
    <name evidence="3" type="ORF">A4A58_29285</name>
</gene>
<dbReference type="SUPFAM" id="SSF53098">
    <property type="entry name" value="Ribonuclease H-like"/>
    <property type="match status" value="1"/>
</dbReference>
<evidence type="ECO:0000313" key="3">
    <source>
        <dbReference type="EMBL" id="KZD22077.1"/>
    </source>
</evidence>
<proteinExistence type="predicted"/>
<dbReference type="InterPro" id="IPR051917">
    <property type="entry name" value="Transposase-Integrase"/>
</dbReference>
<dbReference type="Pfam" id="PF13936">
    <property type="entry name" value="HTH_38"/>
    <property type="match status" value="1"/>
</dbReference>
<dbReference type="InterPro" id="IPR025246">
    <property type="entry name" value="IS30-like_HTH"/>
</dbReference>
<dbReference type="AlphaFoldDB" id="A0A163YEP2"/>
<keyword evidence="1" id="KW-0233">DNA recombination</keyword>
<name>A0A163YEP2_9BRAD</name>
<dbReference type="GO" id="GO:0005829">
    <property type="term" value="C:cytosol"/>
    <property type="evidence" value="ECO:0007669"/>
    <property type="project" value="TreeGrafter"/>
</dbReference>
<dbReference type="InterPro" id="IPR036397">
    <property type="entry name" value="RNaseH_sf"/>
</dbReference>
<dbReference type="EMBL" id="LVYV01000024">
    <property type="protein sequence ID" value="KZD22077.1"/>
    <property type="molecule type" value="Genomic_DNA"/>
</dbReference>
<dbReference type="GO" id="GO:0004803">
    <property type="term" value="F:transposase activity"/>
    <property type="evidence" value="ECO:0007669"/>
    <property type="project" value="TreeGrafter"/>
</dbReference>
<evidence type="ECO:0000313" key="4">
    <source>
        <dbReference type="Proteomes" id="UP000076574"/>
    </source>
</evidence>
<dbReference type="GO" id="GO:0006310">
    <property type="term" value="P:DNA recombination"/>
    <property type="evidence" value="ECO:0007669"/>
    <property type="project" value="UniProtKB-KW"/>
</dbReference>
<dbReference type="InterPro" id="IPR001584">
    <property type="entry name" value="Integrase_cat-core"/>
</dbReference>
<dbReference type="InterPro" id="IPR009057">
    <property type="entry name" value="Homeodomain-like_sf"/>
</dbReference>
<comment type="caution">
    <text evidence="3">The sequence shown here is derived from an EMBL/GenBank/DDBJ whole genome shotgun (WGS) entry which is preliminary data.</text>
</comment>
<dbReference type="Gene3D" id="1.10.10.60">
    <property type="entry name" value="Homeodomain-like"/>
    <property type="match status" value="1"/>
</dbReference>
<dbReference type="InterPro" id="IPR053392">
    <property type="entry name" value="Transposase_IS30-like"/>
</dbReference>
<reference evidence="3 4" key="1">
    <citation type="submission" date="2016-03" db="EMBL/GenBank/DDBJ databases">
        <title>Microsymbionts genomes from the relict species Vavilovia formosa (Stev.) Fed.</title>
        <authorList>
            <person name="Kopat V."/>
            <person name="Chirak E."/>
            <person name="Kimeklis A."/>
            <person name="Andronov E."/>
        </authorList>
    </citation>
    <scope>NUCLEOTIDE SEQUENCE [LARGE SCALE GENOMIC DNA]</scope>
    <source>
        <strain evidence="3 4">Vaf07</strain>
    </source>
</reference>
<feature type="non-terminal residue" evidence="3">
    <location>
        <position position="297"/>
    </location>
</feature>
<organism evidence="3 4">
    <name type="scientific">Tardiphaga robiniae</name>
    <dbReference type="NCBI Taxonomy" id="943830"/>
    <lineage>
        <taxon>Bacteria</taxon>
        <taxon>Pseudomonadati</taxon>
        <taxon>Pseudomonadota</taxon>
        <taxon>Alphaproteobacteria</taxon>
        <taxon>Hyphomicrobiales</taxon>
        <taxon>Nitrobacteraceae</taxon>
        <taxon>Tardiphaga</taxon>
    </lineage>
</organism>
<dbReference type="Proteomes" id="UP000076574">
    <property type="component" value="Unassembled WGS sequence"/>
</dbReference>
<dbReference type="GO" id="GO:0003676">
    <property type="term" value="F:nucleic acid binding"/>
    <property type="evidence" value="ECO:0007669"/>
    <property type="project" value="InterPro"/>
</dbReference>
<accession>A0A163YEP2</accession>
<protein>
    <recommendedName>
        <fullName evidence="2">Integrase catalytic domain-containing protein</fullName>
    </recommendedName>
</protein>
<dbReference type="SUPFAM" id="SSF46689">
    <property type="entry name" value="Homeodomain-like"/>
    <property type="match status" value="1"/>
</dbReference>
<dbReference type="PANTHER" id="PTHR10948:SF23">
    <property type="entry name" value="TRANSPOSASE INSI FOR INSERTION SEQUENCE ELEMENT IS30A-RELATED"/>
    <property type="match status" value="1"/>
</dbReference>
<dbReference type="OrthoDB" id="9803231at2"/>
<dbReference type="PROSITE" id="PS50994">
    <property type="entry name" value="INTEGRASE"/>
    <property type="match status" value="1"/>
</dbReference>
<feature type="domain" description="Integrase catalytic" evidence="2">
    <location>
        <begin position="161"/>
        <end position="297"/>
    </location>
</feature>
<sequence length="297" mass="33425">MDRTYAQLSLDDRYRIAQLYAEGRSIRQIAAALDRAPSTVSRELKRNAGVQVGYKPAYAQGQTTARRWKGARLDRDAGLRTEVLEGLRCGWSPEQVCGVLALQHGRKVISPESIYRFIHAQIARTKDYSWRRYLPRGKSKRGFRGRKGGSSALHIEGRVPIADRPKEALDRATAGHWEGDLMMFARYGQAILTLHERSSRLMIAVRLPGKAARPVAQTITRLLAPLPPELRQSITFDNGTEFARHTDLHALGIQTFFCDPYAPWQKGGVENAIGRMRRRIPRKTDLATLTPQDLADA</sequence>
<dbReference type="GO" id="GO:0015074">
    <property type="term" value="P:DNA integration"/>
    <property type="evidence" value="ECO:0007669"/>
    <property type="project" value="InterPro"/>
</dbReference>